<organism evidence="5">
    <name type="scientific">uncultured Paludibacter sp</name>
    <dbReference type="NCBI Taxonomy" id="497635"/>
    <lineage>
        <taxon>Bacteria</taxon>
        <taxon>Pseudomonadati</taxon>
        <taxon>Bacteroidota</taxon>
        <taxon>Bacteroidia</taxon>
        <taxon>Bacteroidales</taxon>
        <taxon>Paludibacteraceae</taxon>
        <taxon>Paludibacter</taxon>
        <taxon>environmental samples</taxon>
    </lineage>
</organism>
<dbReference type="InterPro" id="IPR053183">
    <property type="entry name" value="ASL1"/>
</dbReference>
<sequence length="903" mass="100488">MRNKITCFILFVFSIFTVFAQNSRTTITLTGSVVTVASYTDNEVIVNGATELHLTATSNLLNNSIVKLNSVDSWLFIDNLRPQYVIDSLLSKIYINDQVASYRSNCRVSIYKHGAVVIPQSSSFQPLTVYTEQNFSGDSTSDYSLFTFNNSLGSFDNKIRSFKLKRGYMVTFATSSDGMGYSRVFIADTKDMEVPIMSDLLDKKISFIRVLQWEWVTKKGWAGYNTADYIPLKTTWRYDWSAGGSTTSAVEYVPIRQNGGWPGWDEIKGKQYVTHVLGFNEPDHTEQSNLTVSEALAQWPNMMKTGLRIGSPACTNFSWLYQFMDSCKAKNYRVDYVAVHAYWGGKSPQNWYNDLKYIHDRTGRPIWITEWNNGANWTSEWWPTSDHSLSAENAAKQLNDIKGILQVLDTASFIERYSIYNWVQDCRAMVLNGVLTPAGQYYADNNSVMAYNPKNEVVPTFVYGDPSLSVSFGTKNLTLTISDPNYENFVGAIVEKKIDDGDYTVIYDSNDSFTKNFSDTLNLSLGNKIRYRVRSKFANGNLSNYSSDVGFDVTSGNSTIQYGKMSVSNVGWNALYFKNTYSASPAVVLGAPTNSNFSALLVPRAKLISSTSRVNLQLAAWNYQNITSLSKEETIPYFVLPTGTSDLGGLKAVAGKTSINGNWTSVTFASPFDTIPVVFANQLLATTTYATTVRVRNITKTGFQAKIQKESAIKSTLPTELISYVAVAPGTGTVDGKKIIVGKTPDKAVSSIYSSIVYGDSIPNPLFLSQMQTCNDDTVTAGLRCLSIYDKYSNVVKQREKSTGVMTQSAEMVGWLVMDMSNISNGINQILLPELEFYPNPVNDVIHINTKNISGLNVEIYNLMGILIKRTFISGNKLIVSDIPPGCYLLKSSGYKAVKFIKL</sequence>
<dbReference type="InterPro" id="IPR019019">
    <property type="entry name" value="H-type_lectin_domain"/>
</dbReference>
<dbReference type="NCBIfam" id="TIGR04183">
    <property type="entry name" value="Por_Secre_tail"/>
    <property type="match status" value="1"/>
</dbReference>
<dbReference type="Gene3D" id="3.20.20.80">
    <property type="entry name" value="Glycosidases"/>
    <property type="match status" value="1"/>
</dbReference>
<dbReference type="SUPFAM" id="SSF51445">
    <property type="entry name" value="(Trans)glycosidases"/>
    <property type="match status" value="1"/>
</dbReference>
<evidence type="ECO:0000313" key="5">
    <source>
        <dbReference type="EMBL" id="VBB44748.1"/>
    </source>
</evidence>
<evidence type="ECO:0000256" key="1">
    <source>
        <dbReference type="SAM" id="SignalP"/>
    </source>
</evidence>
<feature type="chain" id="PRO_5025064365" description="Asl1-like glycosyl hydrolase catalytic domain-containing protein" evidence="1">
    <location>
        <begin position="21"/>
        <end position="903"/>
    </location>
</feature>
<dbReference type="InterPro" id="IPR017853">
    <property type="entry name" value="GH"/>
</dbReference>
<dbReference type="Gene3D" id="2.60.40.2080">
    <property type="match status" value="1"/>
</dbReference>
<evidence type="ECO:0000259" key="2">
    <source>
        <dbReference type="Pfam" id="PF09458"/>
    </source>
</evidence>
<name>A0A653A9Z2_9BACT</name>
<dbReference type="AlphaFoldDB" id="A0A653A9Z2"/>
<dbReference type="EMBL" id="UPXZ01000019">
    <property type="protein sequence ID" value="VBB44748.1"/>
    <property type="molecule type" value="Genomic_DNA"/>
</dbReference>
<dbReference type="PANTHER" id="PTHR34154">
    <property type="entry name" value="ALKALI-SENSITIVE LINKAGE PROTEIN 1"/>
    <property type="match status" value="1"/>
</dbReference>
<dbReference type="Pfam" id="PF09458">
    <property type="entry name" value="H_lectin"/>
    <property type="match status" value="1"/>
</dbReference>
<evidence type="ECO:0000259" key="3">
    <source>
        <dbReference type="Pfam" id="PF11790"/>
    </source>
</evidence>
<dbReference type="GO" id="GO:0030246">
    <property type="term" value="F:carbohydrate binding"/>
    <property type="evidence" value="ECO:0007669"/>
    <property type="project" value="InterPro"/>
</dbReference>
<gene>
    <name evidence="5" type="ORF">TRIP_D260162</name>
</gene>
<evidence type="ECO:0008006" key="6">
    <source>
        <dbReference type="Google" id="ProtNLM"/>
    </source>
</evidence>
<dbReference type="Pfam" id="PF11790">
    <property type="entry name" value="Glyco_hydro_cc"/>
    <property type="match status" value="1"/>
</dbReference>
<dbReference type="InterPro" id="IPR026444">
    <property type="entry name" value="Secre_tail"/>
</dbReference>
<dbReference type="PANTHER" id="PTHR34154:SF3">
    <property type="entry name" value="ALKALI-SENSITIVE LINKAGE PROTEIN 1"/>
    <property type="match status" value="1"/>
</dbReference>
<dbReference type="InterPro" id="IPR037221">
    <property type="entry name" value="H-type_lectin_dom_sf"/>
</dbReference>
<dbReference type="InterPro" id="IPR024655">
    <property type="entry name" value="Asl1_glyco_hydro_catalytic"/>
</dbReference>
<dbReference type="Gene3D" id="2.60.20.10">
    <property type="entry name" value="Crystallins"/>
    <property type="match status" value="1"/>
</dbReference>
<keyword evidence="1" id="KW-0732">Signal</keyword>
<dbReference type="GO" id="GO:0007155">
    <property type="term" value="P:cell adhesion"/>
    <property type="evidence" value="ECO:0007669"/>
    <property type="project" value="InterPro"/>
</dbReference>
<feature type="domain" description="H-type lectin" evidence="2">
    <location>
        <begin position="664"/>
        <end position="726"/>
    </location>
</feature>
<protein>
    <recommendedName>
        <fullName evidence="6">Asl1-like glycosyl hydrolase catalytic domain-containing protein</fullName>
    </recommendedName>
</protein>
<proteinExistence type="predicted"/>
<dbReference type="Pfam" id="PF18962">
    <property type="entry name" value="Por_Secre_tail"/>
    <property type="match status" value="1"/>
</dbReference>
<reference evidence="5" key="1">
    <citation type="submission" date="2018-07" db="EMBL/GenBank/DDBJ databases">
        <authorList>
            <consortium name="Genoscope - CEA"/>
            <person name="William W."/>
        </authorList>
    </citation>
    <scope>NUCLEOTIDE SEQUENCE</scope>
    <source>
        <strain evidence="5">IK1</strain>
    </source>
</reference>
<feature type="domain" description="Secretion system C-terminal sorting" evidence="4">
    <location>
        <begin position="838"/>
        <end position="894"/>
    </location>
</feature>
<accession>A0A653A9Z2</accession>
<dbReference type="SUPFAM" id="SSF141086">
    <property type="entry name" value="Agglutinin HPA-like"/>
    <property type="match status" value="1"/>
</dbReference>
<evidence type="ECO:0000259" key="4">
    <source>
        <dbReference type="Pfam" id="PF18962"/>
    </source>
</evidence>
<feature type="signal peptide" evidence="1">
    <location>
        <begin position="1"/>
        <end position="20"/>
    </location>
</feature>
<feature type="domain" description="Asl1-like glycosyl hydrolase catalytic" evidence="3">
    <location>
        <begin position="229"/>
        <end position="442"/>
    </location>
</feature>